<sequence>MKVLMLLIGLAVGAVASGAYFKHQWNQDSKVLADSCNEAKQNWMSGSVALYNFKELLEKSKNSVYDPSKVKSCANQDVIYQGAISSYLRFHTDLPVPLVTAAANLAGASTQAKQSALLEETSRLFDECLINSRIELPEISLPPDE</sequence>
<keyword evidence="2" id="KW-1185">Reference proteome</keyword>
<name>A0A5C5TV50_9GAMM</name>
<dbReference type="EMBL" id="VOHK01000013">
    <property type="protein sequence ID" value="TWT17105.1"/>
    <property type="molecule type" value="Genomic_DNA"/>
</dbReference>
<reference evidence="1 2" key="1">
    <citation type="journal article" date="2008" name="Int. J. Syst. Evol. Microbiol.">
        <title>Luteimonas marina sp. nov., isolated from seawater.</title>
        <authorList>
            <person name="Baik K.S."/>
            <person name="Park S.C."/>
            <person name="Kim M.S."/>
            <person name="Kim E.M."/>
            <person name="Park C."/>
            <person name="Chun J."/>
            <person name="Seong C.N."/>
        </authorList>
    </citation>
    <scope>NUCLEOTIDE SEQUENCE [LARGE SCALE GENOMIC DNA]</scope>
    <source>
        <strain evidence="1 2">FR1330</strain>
    </source>
</reference>
<proteinExistence type="predicted"/>
<gene>
    <name evidence="1" type="ORF">FQY83_17345</name>
</gene>
<organism evidence="1 2">
    <name type="scientific">Luteimonas marina</name>
    <dbReference type="NCBI Taxonomy" id="488485"/>
    <lineage>
        <taxon>Bacteria</taxon>
        <taxon>Pseudomonadati</taxon>
        <taxon>Pseudomonadota</taxon>
        <taxon>Gammaproteobacteria</taxon>
        <taxon>Lysobacterales</taxon>
        <taxon>Lysobacteraceae</taxon>
        <taxon>Luteimonas</taxon>
    </lineage>
</organism>
<dbReference type="AlphaFoldDB" id="A0A5C5TV50"/>
<protein>
    <submittedName>
        <fullName evidence="1">Uncharacterized protein</fullName>
    </submittedName>
</protein>
<dbReference type="Proteomes" id="UP000319980">
    <property type="component" value="Unassembled WGS sequence"/>
</dbReference>
<comment type="caution">
    <text evidence="1">The sequence shown here is derived from an EMBL/GenBank/DDBJ whole genome shotgun (WGS) entry which is preliminary data.</text>
</comment>
<accession>A0A5C5TV50</accession>
<dbReference type="RefSeq" id="WP_146389466.1">
    <property type="nucleotide sequence ID" value="NZ_VOHK01000013.1"/>
</dbReference>
<evidence type="ECO:0000313" key="1">
    <source>
        <dbReference type="EMBL" id="TWT17105.1"/>
    </source>
</evidence>
<evidence type="ECO:0000313" key="2">
    <source>
        <dbReference type="Proteomes" id="UP000319980"/>
    </source>
</evidence>